<dbReference type="SUPFAM" id="SSF46689">
    <property type="entry name" value="Homeodomain-like"/>
    <property type="match status" value="1"/>
</dbReference>
<dbReference type="PROSITE" id="PS50977">
    <property type="entry name" value="HTH_TETR_2"/>
    <property type="match status" value="1"/>
</dbReference>
<dbReference type="Pfam" id="PF00440">
    <property type="entry name" value="TetR_N"/>
    <property type="match status" value="1"/>
</dbReference>
<dbReference type="SUPFAM" id="SSF48498">
    <property type="entry name" value="Tetracyclin repressor-like, C-terminal domain"/>
    <property type="match status" value="1"/>
</dbReference>
<dbReference type="InterPro" id="IPR036271">
    <property type="entry name" value="Tet_transcr_reg_TetR-rel_C_sf"/>
</dbReference>
<evidence type="ECO:0000256" key="4">
    <source>
        <dbReference type="PROSITE-ProRule" id="PRU00335"/>
    </source>
</evidence>
<evidence type="ECO:0000256" key="1">
    <source>
        <dbReference type="ARBA" id="ARBA00023015"/>
    </source>
</evidence>
<keyword evidence="3" id="KW-0804">Transcription</keyword>
<protein>
    <submittedName>
        <fullName evidence="6">TetR/AcrR family transcriptional regulator</fullName>
    </submittedName>
</protein>
<keyword evidence="1" id="KW-0805">Transcription regulation</keyword>
<keyword evidence="7" id="KW-1185">Reference proteome</keyword>
<name>A0ABP7C9B4_9ACTN</name>
<dbReference type="InterPro" id="IPR050109">
    <property type="entry name" value="HTH-type_TetR-like_transc_reg"/>
</dbReference>
<reference evidence="7" key="1">
    <citation type="journal article" date="2019" name="Int. J. Syst. Evol. Microbiol.">
        <title>The Global Catalogue of Microorganisms (GCM) 10K type strain sequencing project: providing services to taxonomists for standard genome sequencing and annotation.</title>
        <authorList>
            <consortium name="The Broad Institute Genomics Platform"/>
            <consortium name="The Broad Institute Genome Sequencing Center for Infectious Disease"/>
            <person name="Wu L."/>
            <person name="Ma J."/>
        </authorList>
    </citation>
    <scope>NUCLEOTIDE SEQUENCE [LARGE SCALE GENOMIC DNA]</scope>
    <source>
        <strain evidence="7">JCM 16904</strain>
    </source>
</reference>
<evidence type="ECO:0000256" key="2">
    <source>
        <dbReference type="ARBA" id="ARBA00023125"/>
    </source>
</evidence>
<comment type="caution">
    <text evidence="6">The sequence shown here is derived from an EMBL/GenBank/DDBJ whole genome shotgun (WGS) entry which is preliminary data.</text>
</comment>
<organism evidence="6 7">
    <name type="scientific">Nonomuraea antimicrobica</name>
    <dbReference type="NCBI Taxonomy" id="561173"/>
    <lineage>
        <taxon>Bacteria</taxon>
        <taxon>Bacillati</taxon>
        <taxon>Actinomycetota</taxon>
        <taxon>Actinomycetes</taxon>
        <taxon>Streptosporangiales</taxon>
        <taxon>Streptosporangiaceae</taxon>
        <taxon>Nonomuraea</taxon>
    </lineage>
</organism>
<dbReference type="Gene3D" id="1.10.357.10">
    <property type="entry name" value="Tetracycline Repressor, domain 2"/>
    <property type="match status" value="1"/>
</dbReference>
<keyword evidence="2 4" id="KW-0238">DNA-binding</keyword>
<evidence type="ECO:0000259" key="5">
    <source>
        <dbReference type="PROSITE" id="PS50977"/>
    </source>
</evidence>
<sequence length="265" mass="27933">MEAVPSGFMDKSLVEAALTAAEQHGKDVAEVPLSAIAAAAGISRSTLLRRLGGSRAKLDEAVRQAGVDPGGRPPVRERAIEAAAVLIARDGLGPVTMEAVAVAAQCSPTSLHAVFGNRDGLLATMFDRYVPVPDLEALAADPPERIEDTVHAVYHALAEAFAREPRVLPAIFGDLFTRPNGTAARMLKANLPRMFASLGALLTAQVQAGRLRPLPLPLLIQLMIGPMAGHMLLRPVLQESLGDVLPPVDEVARAFAEAFIRATAP</sequence>
<accession>A0ABP7C9B4</accession>
<feature type="domain" description="HTH tetR-type" evidence="5">
    <location>
        <begin position="73"/>
        <end position="133"/>
    </location>
</feature>
<proteinExistence type="predicted"/>
<dbReference type="PANTHER" id="PTHR30055">
    <property type="entry name" value="HTH-TYPE TRANSCRIPTIONAL REGULATOR RUTR"/>
    <property type="match status" value="1"/>
</dbReference>
<gene>
    <name evidence="6" type="ORF">GCM10022224_052500</name>
</gene>
<dbReference type="InterPro" id="IPR001647">
    <property type="entry name" value="HTH_TetR"/>
</dbReference>
<dbReference type="Proteomes" id="UP001500902">
    <property type="component" value="Unassembled WGS sequence"/>
</dbReference>
<dbReference type="InterPro" id="IPR009057">
    <property type="entry name" value="Homeodomain-like_sf"/>
</dbReference>
<dbReference type="EMBL" id="BAAAZP010000098">
    <property type="protein sequence ID" value="GAA3681735.1"/>
    <property type="molecule type" value="Genomic_DNA"/>
</dbReference>
<evidence type="ECO:0000313" key="7">
    <source>
        <dbReference type="Proteomes" id="UP001500902"/>
    </source>
</evidence>
<dbReference type="PANTHER" id="PTHR30055:SF234">
    <property type="entry name" value="HTH-TYPE TRANSCRIPTIONAL REGULATOR BETI"/>
    <property type="match status" value="1"/>
</dbReference>
<evidence type="ECO:0000256" key="3">
    <source>
        <dbReference type="ARBA" id="ARBA00023163"/>
    </source>
</evidence>
<feature type="DNA-binding region" description="H-T-H motif" evidence="4">
    <location>
        <begin position="96"/>
        <end position="115"/>
    </location>
</feature>
<evidence type="ECO:0000313" key="6">
    <source>
        <dbReference type="EMBL" id="GAA3681735.1"/>
    </source>
</evidence>